<keyword evidence="1" id="KW-0175">Coiled coil</keyword>
<feature type="coiled-coil region" evidence="1">
    <location>
        <begin position="90"/>
        <end position="138"/>
    </location>
</feature>
<dbReference type="EMBL" id="OIVN01000298">
    <property type="protein sequence ID" value="SPC77862.1"/>
    <property type="molecule type" value="Genomic_DNA"/>
</dbReference>
<sequence>METTSSLDSINLEDEDVANASTIDLERPLGRKAEKARLNKQKSSEGTSLNVEWMLNVMVEEQKIYNITRMEFLERGRVEFMELENKRLCIKEEKIRLAKMKVETERMKEERERMKEERKKMKKERETLEEEKEIMTIDVDALPLVQQEYFRLRQLEILAKRRIDN</sequence>
<proteinExistence type="predicted"/>
<dbReference type="AlphaFoldDB" id="A0A2N9ESP4"/>
<reference evidence="2" key="1">
    <citation type="submission" date="2018-02" db="EMBL/GenBank/DDBJ databases">
        <authorList>
            <person name="Cohen D.B."/>
            <person name="Kent A.D."/>
        </authorList>
    </citation>
    <scope>NUCLEOTIDE SEQUENCE</scope>
</reference>
<name>A0A2N9ESP4_FAGSY</name>
<protein>
    <submittedName>
        <fullName evidence="2">Uncharacterized protein</fullName>
    </submittedName>
</protein>
<evidence type="ECO:0000256" key="1">
    <source>
        <dbReference type="SAM" id="Coils"/>
    </source>
</evidence>
<gene>
    <name evidence="2" type="ORF">FSB_LOCUS5744</name>
</gene>
<evidence type="ECO:0000313" key="2">
    <source>
        <dbReference type="EMBL" id="SPC77862.1"/>
    </source>
</evidence>
<accession>A0A2N9ESP4</accession>
<organism evidence="2">
    <name type="scientific">Fagus sylvatica</name>
    <name type="common">Beechnut</name>
    <dbReference type="NCBI Taxonomy" id="28930"/>
    <lineage>
        <taxon>Eukaryota</taxon>
        <taxon>Viridiplantae</taxon>
        <taxon>Streptophyta</taxon>
        <taxon>Embryophyta</taxon>
        <taxon>Tracheophyta</taxon>
        <taxon>Spermatophyta</taxon>
        <taxon>Magnoliopsida</taxon>
        <taxon>eudicotyledons</taxon>
        <taxon>Gunneridae</taxon>
        <taxon>Pentapetalae</taxon>
        <taxon>rosids</taxon>
        <taxon>fabids</taxon>
        <taxon>Fagales</taxon>
        <taxon>Fagaceae</taxon>
        <taxon>Fagus</taxon>
    </lineage>
</organism>